<dbReference type="Proteomes" id="UP000718564">
    <property type="component" value="Unassembled WGS sequence"/>
</dbReference>
<sequence length="109" mass="12357">MTQVFLYAEYQISIPFSEIDWVPINLEMKKFPGLKSKTWLSGVNTNTVGGFYEFDSVENAQSYIDNLLIPFAKQVNGNLTVKLFDGYVTKEASIGMSSPFYLADSHDRK</sequence>
<reference evidence="1 2" key="1">
    <citation type="submission" date="2018-06" db="EMBL/GenBank/DDBJ databases">
        <title>Comparative genomics of Brasilonema spp. strains.</title>
        <authorList>
            <person name="Alvarenga D.O."/>
            <person name="Fiore M.F."/>
            <person name="Varani A.M."/>
        </authorList>
    </citation>
    <scope>NUCLEOTIDE SEQUENCE [LARGE SCALE GENOMIC DNA]</scope>
    <source>
        <strain evidence="1 2">SPC951</strain>
    </source>
</reference>
<dbReference type="SUPFAM" id="SSF54909">
    <property type="entry name" value="Dimeric alpha+beta barrel"/>
    <property type="match status" value="1"/>
</dbReference>
<proteinExistence type="predicted"/>
<gene>
    <name evidence="1" type="ORF">DP116_20895</name>
</gene>
<evidence type="ECO:0000313" key="2">
    <source>
        <dbReference type="Proteomes" id="UP000718564"/>
    </source>
</evidence>
<dbReference type="InterPro" id="IPR011008">
    <property type="entry name" value="Dimeric_a/b-barrel"/>
</dbReference>
<dbReference type="Gene3D" id="3.30.70.100">
    <property type="match status" value="1"/>
</dbReference>
<dbReference type="InterPro" id="IPR014910">
    <property type="entry name" value="YdhR"/>
</dbReference>
<accession>A0ABX1PE57</accession>
<keyword evidence="2" id="KW-1185">Reference proteome</keyword>
<organism evidence="1 2">
    <name type="scientific">Brasilonema bromeliae SPC951</name>
    <dbReference type="NCBI Taxonomy" id="385972"/>
    <lineage>
        <taxon>Bacteria</taxon>
        <taxon>Bacillati</taxon>
        <taxon>Cyanobacteriota</taxon>
        <taxon>Cyanophyceae</taxon>
        <taxon>Nostocales</taxon>
        <taxon>Scytonemataceae</taxon>
        <taxon>Brasilonema</taxon>
        <taxon>Bromeliae group (in: Brasilonema)</taxon>
    </lineage>
</organism>
<evidence type="ECO:0000313" key="1">
    <source>
        <dbReference type="EMBL" id="NMG21770.1"/>
    </source>
</evidence>
<protein>
    <recommendedName>
        <fullName evidence="3">Mono-oxygenase ydhR</fullName>
    </recommendedName>
</protein>
<comment type="caution">
    <text evidence="1">The sequence shown here is derived from an EMBL/GenBank/DDBJ whole genome shotgun (WGS) entry which is preliminary data.</text>
</comment>
<name>A0ABX1PE57_9CYAN</name>
<dbReference type="EMBL" id="QMEB01000192">
    <property type="protein sequence ID" value="NMG21770.1"/>
    <property type="molecule type" value="Genomic_DNA"/>
</dbReference>
<evidence type="ECO:0008006" key="3">
    <source>
        <dbReference type="Google" id="ProtNLM"/>
    </source>
</evidence>
<dbReference type="Pfam" id="PF08803">
    <property type="entry name" value="ydhR"/>
    <property type="match status" value="1"/>
</dbReference>
<dbReference type="RefSeq" id="WP_169156999.1">
    <property type="nucleotide sequence ID" value="NZ_CAWPJE010000187.1"/>
</dbReference>